<dbReference type="Proteomes" id="UP000717696">
    <property type="component" value="Unassembled WGS sequence"/>
</dbReference>
<name>A0A9P9EU27_9HYPO</name>
<feature type="transmembrane region" description="Helical" evidence="2">
    <location>
        <begin position="60"/>
        <end position="79"/>
    </location>
</feature>
<protein>
    <submittedName>
        <fullName evidence="3">Uncharacterized protein</fullName>
    </submittedName>
</protein>
<dbReference type="EMBL" id="JAGMUU010000008">
    <property type="protein sequence ID" value="KAH7146933.1"/>
    <property type="molecule type" value="Genomic_DNA"/>
</dbReference>
<comment type="caution">
    <text evidence="3">The sequence shown here is derived from an EMBL/GenBank/DDBJ whole genome shotgun (WGS) entry which is preliminary data.</text>
</comment>
<keyword evidence="4" id="KW-1185">Reference proteome</keyword>
<feature type="compositionally biased region" description="Basic and acidic residues" evidence="1">
    <location>
        <begin position="18"/>
        <end position="28"/>
    </location>
</feature>
<reference evidence="3" key="1">
    <citation type="journal article" date="2021" name="Nat. Commun.">
        <title>Genetic determinants of endophytism in the Arabidopsis root mycobiome.</title>
        <authorList>
            <person name="Mesny F."/>
            <person name="Miyauchi S."/>
            <person name="Thiergart T."/>
            <person name="Pickel B."/>
            <person name="Atanasova L."/>
            <person name="Karlsson M."/>
            <person name="Huettel B."/>
            <person name="Barry K.W."/>
            <person name="Haridas S."/>
            <person name="Chen C."/>
            <person name="Bauer D."/>
            <person name="Andreopoulos W."/>
            <person name="Pangilinan J."/>
            <person name="LaButti K."/>
            <person name="Riley R."/>
            <person name="Lipzen A."/>
            <person name="Clum A."/>
            <person name="Drula E."/>
            <person name="Henrissat B."/>
            <person name="Kohler A."/>
            <person name="Grigoriev I.V."/>
            <person name="Martin F.M."/>
            <person name="Hacquard S."/>
        </authorList>
    </citation>
    <scope>NUCLEOTIDE SEQUENCE</scope>
    <source>
        <strain evidence="3">MPI-CAGE-AT-0021</strain>
    </source>
</reference>
<dbReference type="AlphaFoldDB" id="A0A9P9EU27"/>
<accession>A0A9P9EU27</accession>
<keyword evidence="2" id="KW-0812">Transmembrane</keyword>
<evidence type="ECO:0000313" key="3">
    <source>
        <dbReference type="EMBL" id="KAH7146933.1"/>
    </source>
</evidence>
<proteinExistence type="predicted"/>
<keyword evidence="2" id="KW-0472">Membrane</keyword>
<feature type="region of interest" description="Disordered" evidence="1">
    <location>
        <begin position="1"/>
        <end position="51"/>
    </location>
</feature>
<sequence length="87" mass="9727">MLNGDINATRPPTSDEEAAYRTDRKGDDLESTSPTEDRNAVGWDGPDPHNPFNWSDKKKWSNILAVSLMAVLTPLVRLLESLQSFIL</sequence>
<evidence type="ECO:0000256" key="1">
    <source>
        <dbReference type="SAM" id="MobiDB-lite"/>
    </source>
</evidence>
<evidence type="ECO:0000256" key="2">
    <source>
        <dbReference type="SAM" id="Phobius"/>
    </source>
</evidence>
<evidence type="ECO:0000313" key="4">
    <source>
        <dbReference type="Proteomes" id="UP000717696"/>
    </source>
</evidence>
<dbReference type="OrthoDB" id="5153663at2759"/>
<gene>
    <name evidence="3" type="ORF">B0J13DRAFT_621861</name>
</gene>
<keyword evidence="2" id="KW-1133">Transmembrane helix</keyword>
<organism evidence="3 4">
    <name type="scientific">Dactylonectria estremocensis</name>
    <dbReference type="NCBI Taxonomy" id="1079267"/>
    <lineage>
        <taxon>Eukaryota</taxon>
        <taxon>Fungi</taxon>
        <taxon>Dikarya</taxon>
        <taxon>Ascomycota</taxon>
        <taxon>Pezizomycotina</taxon>
        <taxon>Sordariomycetes</taxon>
        <taxon>Hypocreomycetidae</taxon>
        <taxon>Hypocreales</taxon>
        <taxon>Nectriaceae</taxon>
        <taxon>Dactylonectria</taxon>
    </lineage>
</organism>